<evidence type="ECO:0000259" key="6">
    <source>
        <dbReference type="Pfam" id="PF00171"/>
    </source>
</evidence>
<dbReference type="GO" id="GO:0004029">
    <property type="term" value="F:aldehyde dehydrogenase (NAD+) activity"/>
    <property type="evidence" value="ECO:0007669"/>
    <property type="project" value="TreeGrafter"/>
</dbReference>
<evidence type="ECO:0000313" key="7">
    <source>
        <dbReference type="EMBL" id="XAY06990.1"/>
    </source>
</evidence>
<organism evidence="7">
    <name type="scientific">Paraconexibacter sp. AEG42_29</name>
    <dbReference type="NCBI Taxonomy" id="2997339"/>
    <lineage>
        <taxon>Bacteria</taxon>
        <taxon>Bacillati</taxon>
        <taxon>Actinomycetota</taxon>
        <taxon>Thermoleophilia</taxon>
        <taxon>Solirubrobacterales</taxon>
        <taxon>Paraconexibacteraceae</taxon>
        <taxon>Paraconexibacter</taxon>
    </lineage>
</organism>
<feature type="active site" evidence="5">
    <location>
        <position position="233"/>
    </location>
</feature>
<dbReference type="AlphaFoldDB" id="A0AAU7AZB5"/>
<dbReference type="InterPro" id="IPR016163">
    <property type="entry name" value="Ald_DH_C"/>
</dbReference>
<proteinExistence type="inferred from homology"/>
<dbReference type="SUPFAM" id="SSF53720">
    <property type="entry name" value="ALDH-like"/>
    <property type="match status" value="1"/>
</dbReference>
<dbReference type="RefSeq" id="WP_354698203.1">
    <property type="nucleotide sequence ID" value="NZ_CP114014.1"/>
</dbReference>
<keyword evidence="2 4" id="KW-0560">Oxidoreductase</keyword>
<feature type="domain" description="Aldehyde dehydrogenase" evidence="6">
    <location>
        <begin position="22"/>
        <end position="452"/>
    </location>
</feature>
<reference evidence="7" key="1">
    <citation type="submission" date="2022-12" db="EMBL/GenBank/DDBJ databases">
        <title>Paraconexibacter alkalitolerans sp. nov. and Baekduia alba sp. nov., isolated from soil and emended description of the genera Paraconexibacter (Chun et al., 2020) and Baekduia (An et al., 2020).</title>
        <authorList>
            <person name="Vieira S."/>
            <person name="Huber K.J."/>
            <person name="Geppert A."/>
            <person name="Wolf J."/>
            <person name="Neumann-Schaal M."/>
            <person name="Muesken M."/>
            <person name="Overmann J."/>
        </authorList>
    </citation>
    <scope>NUCLEOTIDE SEQUENCE</scope>
    <source>
        <strain evidence="7">AEG42_29</strain>
    </source>
</reference>
<evidence type="ECO:0000256" key="4">
    <source>
        <dbReference type="PIRNR" id="PIRNR036492"/>
    </source>
</evidence>
<dbReference type="PANTHER" id="PTHR43570:SF20">
    <property type="entry name" value="ALDEHYDE DEHYDROGENASE ALDX-RELATED"/>
    <property type="match status" value="1"/>
</dbReference>
<dbReference type="KEGG" id="parq:DSM112329_03868"/>
<comment type="similarity">
    <text evidence="1 4">Belongs to the aldehyde dehydrogenase family.</text>
</comment>
<evidence type="ECO:0000256" key="5">
    <source>
        <dbReference type="PIRSR" id="PIRSR036492-1"/>
    </source>
</evidence>
<dbReference type="Pfam" id="PF00171">
    <property type="entry name" value="Aldedh"/>
    <property type="match status" value="1"/>
</dbReference>
<dbReference type="InterPro" id="IPR015590">
    <property type="entry name" value="Aldehyde_DH_dom"/>
</dbReference>
<dbReference type="PIRSF" id="PIRSF036492">
    <property type="entry name" value="ALDH"/>
    <property type="match status" value="1"/>
</dbReference>
<feature type="active site" evidence="5">
    <location>
        <position position="267"/>
    </location>
</feature>
<protein>
    <recommendedName>
        <fullName evidence="4">Aldehyde dehydrogenase</fullName>
    </recommendedName>
</protein>
<evidence type="ECO:0000256" key="2">
    <source>
        <dbReference type="ARBA" id="ARBA00023002"/>
    </source>
</evidence>
<evidence type="ECO:0000256" key="1">
    <source>
        <dbReference type="ARBA" id="ARBA00009986"/>
    </source>
</evidence>
<name>A0AAU7AZB5_9ACTN</name>
<dbReference type="InterPro" id="IPR016161">
    <property type="entry name" value="Ald_DH/histidinol_DH"/>
</dbReference>
<dbReference type="Gene3D" id="3.40.605.10">
    <property type="entry name" value="Aldehyde Dehydrogenase, Chain A, domain 1"/>
    <property type="match status" value="1"/>
</dbReference>
<dbReference type="InterPro" id="IPR012394">
    <property type="entry name" value="Aldehyde_DH_NAD(P)"/>
</dbReference>
<dbReference type="InterPro" id="IPR016162">
    <property type="entry name" value="Ald_DH_N"/>
</dbReference>
<evidence type="ECO:0000256" key="3">
    <source>
        <dbReference type="ARBA" id="ARBA00023027"/>
    </source>
</evidence>
<sequence length="485" mass="51077">MSLATATLIDRDASTNSDAASIASLQETIALQKAAFRHDPYPSLADRAEHIGALAGMLMGARDRIRAAVAEDFGSHPDAFTDLIEILGPAGRAAMAIGDLEEWARASERPVDPALYGTARASMRLEPKGVIGNMAPWNFPFEIGCGPVVEMLAAGNRVVIKPSDLTPACGELLAELIAATFDRDHVAVAVGGLELAKAFPRQPWDHLLYTGSPGIGREVMRGAAEHLVPVTLELGGKCPAVLTPSGVTRAAAESIVGTKLIKNGQMCISVDHVRVPREQLDDFVALAVQAGVAGHSASADCTGLIVDRHLARIEALLDEARSAGARLVELEPGVGADRQTRRMPLTLVVDPDPSLRICREEIFGPILPVIPYDTLDEAVAAIDADDRPLGLYVFGDDIEECESIVRAARSGGACINACALQGALPNLGFGGSGTSGMGRHHGIEGFREFSTARGVVVRGEGDHIDILYPPYGDKVQAIVEAAFAG</sequence>
<gene>
    <name evidence="7" type="primary">calB</name>
    <name evidence="7" type="ORF">DSM112329_03868</name>
</gene>
<dbReference type="GO" id="GO:0005737">
    <property type="term" value="C:cytoplasm"/>
    <property type="evidence" value="ECO:0007669"/>
    <property type="project" value="TreeGrafter"/>
</dbReference>
<keyword evidence="3" id="KW-0520">NAD</keyword>
<dbReference type="EMBL" id="CP114014">
    <property type="protein sequence ID" value="XAY06990.1"/>
    <property type="molecule type" value="Genomic_DNA"/>
</dbReference>
<dbReference type="GO" id="GO:0006081">
    <property type="term" value="P:aldehyde metabolic process"/>
    <property type="evidence" value="ECO:0007669"/>
    <property type="project" value="InterPro"/>
</dbReference>
<dbReference type="PANTHER" id="PTHR43570">
    <property type="entry name" value="ALDEHYDE DEHYDROGENASE"/>
    <property type="match status" value="1"/>
</dbReference>
<dbReference type="Gene3D" id="3.40.309.10">
    <property type="entry name" value="Aldehyde Dehydrogenase, Chain A, domain 2"/>
    <property type="match status" value="1"/>
</dbReference>
<accession>A0AAU7AZB5</accession>